<proteinExistence type="predicted"/>
<feature type="domain" description="YjiS-like" evidence="2">
    <location>
        <begin position="40"/>
        <end position="73"/>
    </location>
</feature>
<dbReference type="Proteomes" id="UP000283458">
    <property type="component" value="Unassembled WGS sequence"/>
</dbReference>
<dbReference type="Pfam" id="PF06568">
    <property type="entry name" value="YjiS-like"/>
    <property type="match status" value="1"/>
</dbReference>
<comment type="caution">
    <text evidence="3">The sequence shown here is derived from an EMBL/GenBank/DDBJ whole genome shotgun (WGS) entry which is preliminary data.</text>
</comment>
<name>A0A418W185_9PROT</name>
<keyword evidence="4" id="KW-1185">Reference proteome</keyword>
<reference evidence="3 4" key="1">
    <citation type="submission" date="2018-09" db="EMBL/GenBank/DDBJ databases">
        <authorList>
            <person name="Zhu H."/>
        </authorList>
    </citation>
    <scope>NUCLEOTIDE SEQUENCE [LARGE SCALE GENOMIC DNA]</scope>
    <source>
        <strain evidence="3 4">K2W22B-5</strain>
    </source>
</reference>
<accession>A0A418W185</accession>
<dbReference type="InterPro" id="IPR009506">
    <property type="entry name" value="YjiS-like"/>
</dbReference>
<dbReference type="AlphaFoldDB" id="A0A418W185"/>
<evidence type="ECO:0000256" key="1">
    <source>
        <dbReference type="SAM" id="MobiDB-lite"/>
    </source>
</evidence>
<evidence type="ECO:0000313" key="3">
    <source>
        <dbReference type="EMBL" id="RJF83734.1"/>
    </source>
</evidence>
<gene>
    <name evidence="3" type="ORF">D3877_03585</name>
</gene>
<dbReference type="EMBL" id="QYUL01000001">
    <property type="protein sequence ID" value="RJF83734.1"/>
    <property type="molecule type" value="Genomic_DNA"/>
</dbReference>
<sequence length="83" mass="8952">MSQTTPSAFDASGIAAPQAVASPRRAGVGVGGVVAALFDGLATWTERRRQRRALERMPDHMLADIGLSRADAEQETEKPFWRG</sequence>
<organism evidence="3 4">
    <name type="scientific">Azospirillum cavernae</name>
    <dbReference type="NCBI Taxonomy" id="2320860"/>
    <lineage>
        <taxon>Bacteria</taxon>
        <taxon>Pseudomonadati</taxon>
        <taxon>Pseudomonadota</taxon>
        <taxon>Alphaproteobacteria</taxon>
        <taxon>Rhodospirillales</taxon>
        <taxon>Azospirillaceae</taxon>
        <taxon>Azospirillum</taxon>
    </lineage>
</organism>
<protein>
    <submittedName>
        <fullName evidence="3">DUF1127 domain-containing protein</fullName>
    </submittedName>
</protein>
<feature type="region of interest" description="Disordered" evidence="1">
    <location>
        <begin position="1"/>
        <end position="22"/>
    </location>
</feature>
<evidence type="ECO:0000259" key="2">
    <source>
        <dbReference type="Pfam" id="PF06568"/>
    </source>
</evidence>
<dbReference type="RefSeq" id="WP_119829375.1">
    <property type="nucleotide sequence ID" value="NZ_QYUL01000001.1"/>
</dbReference>
<evidence type="ECO:0000313" key="4">
    <source>
        <dbReference type="Proteomes" id="UP000283458"/>
    </source>
</evidence>